<dbReference type="InterPro" id="IPR036322">
    <property type="entry name" value="WD40_repeat_dom_sf"/>
</dbReference>
<feature type="repeat" description="WD" evidence="3">
    <location>
        <begin position="72"/>
        <end position="113"/>
    </location>
</feature>
<proteinExistence type="predicted"/>
<dbReference type="InterPro" id="IPR051179">
    <property type="entry name" value="WD_repeat_multifunction"/>
</dbReference>
<dbReference type="InterPro" id="IPR015943">
    <property type="entry name" value="WD40/YVTN_repeat-like_dom_sf"/>
</dbReference>
<organism evidence="5 6">
    <name type="scientific">Pichia membranifaciens</name>
    <dbReference type="NCBI Taxonomy" id="4926"/>
    <lineage>
        <taxon>Eukaryota</taxon>
        <taxon>Fungi</taxon>
        <taxon>Dikarya</taxon>
        <taxon>Ascomycota</taxon>
        <taxon>Saccharomycotina</taxon>
        <taxon>Pichiomycetes</taxon>
        <taxon>Pichiales</taxon>
        <taxon>Pichiaceae</taxon>
        <taxon>Pichia</taxon>
    </lineage>
</organism>
<dbReference type="PANTHER" id="PTHR19857">
    <property type="entry name" value="MITOCHONDRIAL DIVISION PROTEIN 1-RELATED"/>
    <property type="match status" value="1"/>
</dbReference>
<comment type="caution">
    <text evidence="5">The sequence shown here is derived from an EMBL/GenBank/DDBJ whole genome shotgun (WGS) entry which is preliminary data.</text>
</comment>
<dbReference type="Proteomes" id="UP000186136">
    <property type="component" value="Unassembled WGS sequence"/>
</dbReference>
<protein>
    <submittedName>
        <fullName evidence="5">Uncharacterized protein</fullName>
    </submittedName>
</protein>
<reference evidence="5 6" key="1">
    <citation type="submission" date="2016-08" db="EMBL/GenBank/DDBJ databases">
        <title>Whole genome shotgun sequence of Pichia membranifaciens KS47-1.</title>
        <authorList>
            <person name="Konishi M."/>
            <person name="Ishida M."/>
            <person name="Arakawa T."/>
            <person name="Kato Y."/>
            <person name="Horiuchi J."/>
        </authorList>
    </citation>
    <scope>NUCLEOTIDE SEQUENCE [LARGE SCALE GENOMIC DNA]</scope>
    <source>
        <strain evidence="5 6">KS47-1</strain>
    </source>
</reference>
<evidence type="ECO:0000256" key="1">
    <source>
        <dbReference type="ARBA" id="ARBA00022574"/>
    </source>
</evidence>
<keyword evidence="6" id="KW-1185">Reference proteome</keyword>
<dbReference type="SUPFAM" id="SSF50978">
    <property type="entry name" value="WD40 repeat-like"/>
    <property type="match status" value="1"/>
</dbReference>
<feature type="compositionally biased region" description="Acidic residues" evidence="4">
    <location>
        <begin position="7"/>
        <end position="29"/>
    </location>
</feature>
<keyword evidence="1 3" id="KW-0853">WD repeat</keyword>
<dbReference type="AlphaFoldDB" id="A0A1Q2YHL7"/>
<gene>
    <name evidence="5" type="ORF">PMKS-002503</name>
</gene>
<name>A0A1Q2YHL7_9ASCO</name>
<dbReference type="Gene3D" id="2.130.10.10">
    <property type="entry name" value="YVTN repeat-like/Quinoprotein amine dehydrogenase"/>
    <property type="match status" value="1"/>
</dbReference>
<dbReference type="PANTHER" id="PTHR19857:SF8">
    <property type="entry name" value="ANGIO-ASSOCIATED MIGRATORY CELL PROTEIN"/>
    <property type="match status" value="1"/>
</dbReference>
<evidence type="ECO:0000256" key="4">
    <source>
        <dbReference type="SAM" id="MobiDB-lite"/>
    </source>
</evidence>
<dbReference type="InterPro" id="IPR001680">
    <property type="entry name" value="WD40_rpt"/>
</dbReference>
<dbReference type="PROSITE" id="PS50294">
    <property type="entry name" value="WD_REPEATS_REGION"/>
    <property type="match status" value="1"/>
</dbReference>
<dbReference type="SMART" id="SM00320">
    <property type="entry name" value="WD40"/>
    <property type="match status" value="3"/>
</dbReference>
<feature type="compositionally biased region" description="Acidic residues" evidence="4">
    <location>
        <begin position="37"/>
        <end position="48"/>
    </location>
</feature>
<dbReference type="OrthoDB" id="10261640at2759"/>
<keyword evidence="2" id="KW-0677">Repeat</keyword>
<evidence type="ECO:0000256" key="2">
    <source>
        <dbReference type="ARBA" id="ARBA00022737"/>
    </source>
</evidence>
<evidence type="ECO:0000313" key="5">
    <source>
        <dbReference type="EMBL" id="GAV29024.1"/>
    </source>
</evidence>
<feature type="region of interest" description="Disordered" evidence="4">
    <location>
        <begin position="1"/>
        <end position="51"/>
    </location>
</feature>
<sequence>MSNIEETGPEVEEEGDIIIGADEVDEVVDDDKSDHEPMDEDYEDDGLDDNGVTINEDGNIEIDMSNNSQSYFEDHSDSIFTVATHPTLPIAVTGGGDNAAYLWTTHSSPAKTITKLAGYGESVVAAEFTFDGSYLVTGDMSGKVIVYKSAKRGQLWEPYSRTLEDVEEVMWISTHPKQNVFAFGGIDGSVSVYSIEPTLDLIFSGYSHSTECTNASSRLTAPT</sequence>
<accession>A0A1Q2YHL7</accession>
<evidence type="ECO:0000256" key="3">
    <source>
        <dbReference type="PROSITE-ProRule" id="PRU00221"/>
    </source>
</evidence>
<dbReference type="EMBL" id="BDGI01000095">
    <property type="protein sequence ID" value="GAV29024.1"/>
    <property type="molecule type" value="Genomic_DNA"/>
</dbReference>
<evidence type="ECO:0000313" key="6">
    <source>
        <dbReference type="Proteomes" id="UP000186136"/>
    </source>
</evidence>
<dbReference type="PROSITE" id="PS50082">
    <property type="entry name" value="WD_REPEATS_2"/>
    <property type="match status" value="1"/>
</dbReference>
<dbReference type="Pfam" id="PF00400">
    <property type="entry name" value="WD40"/>
    <property type="match status" value="2"/>
</dbReference>